<dbReference type="GO" id="GO:0071942">
    <property type="term" value="C:XPC complex"/>
    <property type="evidence" value="ECO:0007669"/>
    <property type="project" value="TreeGrafter"/>
</dbReference>
<dbReference type="InterPro" id="IPR018325">
    <property type="entry name" value="Rad4/PNGase_transGLS-fold"/>
</dbReference>
<dbReference type="SMART" id="SM01032">
    <property type="entry name" value="BHD_3"/>
    <property type="match status" value="1"/>
</dbReference>
<feature type="domain" description="Rad4 beta-hairpin" evidence="8">
    <location>
        <begin position="504"/>
        <end position="563"/>
    </location>
</feature>
<dbReference type="Gene3D" id="3.90.260.10">
    <property type="entry name" value="Transglutaminase-like"/>
    <property type="match status" value="1"/>
</dbReference>
<organism evidence="10 11">
    <name type="scientific">Arxiozyma heterogenica</name>
    <dbReference type="NCBI Taxonomy" id="278026"/>
    <lineage>
        <taxon>Eukaryota</taxon>
        <taxon>Fungi</taxon>
        <taxon>Dikarya</taxon>
        <taxon>Ascomycota</taxon>
        <taxon>Saccharomycotina</taxon>
        <taxon>Saccharomycetes</taxon>
        <taxon>Saccharomycetales</taxon>
        <taxon>Saccharomycetaceae</taxon>
        <taxon>Arxiozyma</taxon>
    </lineage>
</organism>
<dbReference type="SMART" id="SM01030">
    <property type="entry name" value="BHD_1"/>
    <property type="match status" value="1"/>
</dbReference>
<name>A0AAN7W4V1_9SACH</name>
<evidence type="ECO:0000313" key="11">
    <source>
        <dbReference type="Proteomes" id="UP001306508"/>
    </source>
</evidence>
<dbReference type="Gene3D" id="3.30.70.2460">
    <property type="entry name" value="Rad4, beta-hairpin domain BHD3"/>
    <property type="match status" value="1"/>
</dbReference>
<dbReference type="Pfam" id="PF03835">
    <property type="entry name" value="Rad4"/>
    <property type="match status" value="1"/>
</dbReference>
<dbReference type="InterPro" id="IPR018328">
    <property type="entry name" value="Rad4_beta-hairpin_dom3"/>
</dbReference>
<dbReference type="GO" id="GO:0005737">
    <property type="term" value="C:cytoplasm"/>
    <property type="evidence" value="ECO:0007669"/>
    <property type="project" value="TreeGrafter"/>
</dbReference>
<gene>
    <name evidence="10" type="ORF">RI543_001311</name>
</gene>
<reference evidence="11" key="1">
    <citation type="submission" date="2023-07" db="EMBL/GenBank/DDBJ databases">
        <title>A draft genome of Kazachstania heterogenica Y-27499.</title>
        <authorList>
            <person name="Donic C."/>
            <person name="Kralova J.S."/>
            <person name="Fidel L."/>
            <person name="Ben-Dor S."/>
            <person name="Jung S."/>
        </authorList>
    </citation>
    <scope>NUCLEOTIDE SEQUENCE [LARGE SCALE GENOMIC DNA]</scope>
    <source>
        <strain evidence="11">Y27499</strain>
    </source>
</reference>
<dbReference type="Pfam" id="PF10403">
    <property type="entry name" value="BHD_1"/>
    <property type="match status" value="1"/>
</dbReference>
<dbReference type="InterPro" id="IPR018327">
    <property type="entry name" value="BHD_2"/>
</dbReference>
<feature type="compositionally biased region" description="Polar residues" evidence="6">
    <location>
        <begin position="728"/>
        <end position="747"/>
    </location>
</feature>
<accession>A0AAN7W4V1</accession>
<dbReference type="PANTHER" id="PTHR12135:SF0">
    <property type="entry name" value="DNA REPAIR PROTEIN COMPLEMENTING XP-C CELLS"/>
    <property type="match status" value="1"/>
</dbReference>
<feature type="domain" description="Rad4 beta-hairpin" evidence="7">
    <location>
        <begin position="442"/>
        <end position="502"/>
    </location>
</feature>
<keyword evidence="5" id="KW-0539">Nucleus</keyword>
<evidence type="ECO:0000259" key="7">
    <source>
        <dbReference type="SMART" id="SM01030"/>
    </source>
</evidence>
<keyword evidence="3" id="KW-0227">DNA damage</keyword>
<dbReference type="EMBL" id="JAWIZZ010000037">
    <property type="protein sequence ID" value="KAK5781264.1"/>
    <property type="molecule type" value="Genomic_DNA"/>
</dbReference>
<feature type="compositionally biased region" description="Acidic residues" evidence="6">
    <location>
        <begin position="79"/>
        <end position="93"/>
    </location>
</feature>
<evidence type="ECO:0000313" key="10">
    <source>
        <dbReference type="EMBL" id="KAK5781264.1"/>
    </source>
</evidence>
<evidence type="ECO:0000259" key="8">
    <source>
        <dbReference type="SMART" id="SM01031"/>
    </source>
</evidence>
<comment type="subcellular location">
    <subcellularLocation>
        <location evidence="1">Nucleus</location>
    </subcellularLocation>
</comment>
<feature type="compositionally biased region" description="Acidic residues" evidence="6">
    <location>
        <begin position="752"/>
        <end position="772"/>
    </location>
</feature>
<feature type="region of interest" description="Disordered" evidence="6">
    <location>
        <begin position="58"/>
        <end position="93"/>
    </location>
</feature>
<evidence type="ECO:0000256" key="5">
    <source>
        <dbReference type="ARBA" id="ARBA00023242"/>
    </source>
</evidence>
<dbReference type="SUPFAM" id="SSF54001">
    <property type="entry name" value="Cysteine proteinases"/>
    <property type="match status" value="1"/>
</dbReference>
<evidence type="ECO:0008006" key="12">
    <source>
        <dbReference type="Google" id="ProtNLM"/>
    </source>
</evidence>
<dbReference type="SMART" id="SM01031">
    <property type="entry name" value="BHD_2"/>
    <property type="match status" value="1"/>
</dbReference>
<dbReference type="GO" id="GO:0000111">
    <property type="term" value="C:nucleotide-excision repair factor 2 complex"/>
    <property type="evidence" value="ECO:0007669"/>
    <property type="project" value="TreeGrafter"/>
</dbReference>
<dbReference type="GO" id="GO:0003684">
    <property type="term" value="F:damaged DNA binding"/>
    <property type="evidence" value="ECO:0007669"/>
    <property type="project" value="InterPro"/>
</dbReference>
<dbReference type="InterPro" id="IPR018326">
    <property type="entry name" value="Rad4_beta-hairpin_dom1"/>
</dbReference>
<protein>
    <recommendedName>
        <fullName evidence="12">DNA repair protein RAD4</fullName>
    </recommendedName>
</protein>
<evidence type="ECO:0000256" key="4">
    <source>
        <dbReference type="ARBA" id="ARBA00023204"/>
    </source>
</evidence>
<feature type="region of interest" description="Disordered" evidence="6">
    <location>
        <begin position="698"/>
        <end position="772"/>
    </location>
</feature>
<dbReference type="Pfam" id="PF10405">
    <property type="entry name" value="BHD_3"/>
    <property type="match status" value="1"/>
</dbReference>
<evidence type="ECO:0000256" key="6">
    <source>
        <dbReference type="SAM" id="MobiDB-lite"/>
    </source>
</evidence>
<evidence type="ECO:0000259" key="9">
    <source>
        <dbReference type="SMART" id="SM01032"/>
    </source>
</evidence>
<dbReference type="GO" id="GO:0006298">
    <property type="term" value="P:mismatch repair"/>
    <property type="evidence" value="ECO:0007669"/>
    <property type="project" value="TreeGrafter"/>
</dbReference>
<evidence type="ECO:0000256" key="2">
    <source>
        <dbReference type="ARBA" id="ARBA00009525"/>
    </source>
</evidence>
<dbReference type="GO" id="GO:0006289">
    <property type="term" value="P:nucleotide-excision repair"/>
    <property type="evidence" value="ECO:0007669"/>
    <property type="project" value="InterPro"/>
</dbReference>
<dbReference type="Gene3D" id="3.30.60.290">
    <property type="entry name" value="Rad4, beta-hairpin domain BHD2"/>
    <property type="match status" value="1"/>
</dbReference>
<dbReference type="Proteomes" id="UP001306508">
    <property type="component" value="Unassembled WGS sequence"/>
</dbReference>
<comment type="similarity">
    <text evidence="2">Belongs to the XPC family.</text>
</comment>
<dbReference type="Gene3D" id="2.20.20.110">
    <property type="entry name" value="Rad4, beta-hairpin domain BHD1"/>
    <property type="match status" value="1"/>
</dbReference>
<keyword evidence="11" id="KW-1185">Reference proteome</keyword>
<sequence length="785" mass="92043">MSQDLTREQFDLIRKVLKEKKEQGISSDNNIRPRKKRKRSNKNESILWIDKSPSCDTVVLDSESSGTEMEIIKEKPVEEQEEQEDGDGDEEFDSEEFEDVLFDEQINKDDDMSGDLNITINNLDNTKEVEFKKQKEKRARLLHRNIVSNDVRQFRKEFHFEYLLCLLIHGHLRNEWLNDDKLLNKLYKKRIISEKVQDLLHPTLDLELPLRSTRKLLDGLKQSMQLWIKHCRVIKPYNGVGLYMRHWDEIKTHYHNHPMTKSQFIKAVTKGCGNRDILSQGFVALLRAYQVNARLCFSCQPPDLSDMKLKSAINSQHDNSDKFKFPIFWCEVWDKFSKKWITIDPMNFQIIEQVRNVSKLEPDSSSTRNLMRYVIAYDRKQGCRDVSRRYVKQMHSYKFRHGRATNDQKGSEWYSKVLKRLTLRKRIKIDDYEDLYFEDRDEMEGMPTSLQDFKNHPKYILEKDIKTTQYLVNNAKECGYLRLNNKKQPSKVLKVFLRKDVIDLKTPRQWYQLGRVLKSGARFKKTVKKKDNIGVRLKDSDNINDDGIERLYSIDDTELYEPPNANELGEIKKNTYGNIEVFTPSMIPRNCCLIENPNSIRACKFLRIEYAPAVTTFNFQGKRRMGKGNVNPVITGVVVAKWFKDAVIATIEGIEYSLEQDVQRAEQLKHLQDWNDMLLRLKIKSNLIETYGVAKDDEQDYTANQDSNENDSDAYVEPGGFLPAKVDQINSENFSSNLATMENNQVVGSGEEKEEEEDDDDKNDEVVDEDINYDEYEAFMDELEA</sequence>
<comment type="caution">
    <text evidence="10">The sequence shown here is derived from an EMBL/GenBank/DDBJ whole genome shotgun (WGS) entry which is preliminary data.</text>
</comment>
<dbReference type="GO" id="GO:0003697">
    <property type="term" value="F:single-stranded DNA binding"/>
    <property type="evidence" value="ECO:0007669"/>
    <property type="project" value="TreeGrafter"/>
</dbReference>
<dbReference type="InterPro" id="IPR038765">
    <property type="entry name" value="Papain-like_cys_pep_sf"/>
</dbReference>
<dbReference type="InterPro" id="IPR004583">
    <property type="entry name" value="DNA_repair_Rad4"/>
</dbReference>
<dbReference type="AlphaFoldDB" id="A0AAN7W4V1"/>
<feature type="domain" description="Rad4 beta-hairpin" evidence="9">
    <location>
        <begin position="571"/>
        <end position="651"/>
    </location>
</feature>
<proteinExistence type="inferred from homology"/>
<evidence type="ECO:0000256" key="1">
    <source>
        <dbReference type="ARBA" id="ARBA00004123"/>
    </source>
</evidence>
<dbReference type="InterPro" id="IPR042488">
    <property type="entry name" value="Rad4_BHD3_sf"/>
</dbReference>
<keyword evidence="4" id="KW-0234">DNA repair</keyword>
<dbReference type="InterPro" id="IPR036985">
    <property type="entry name" value="Transglutaminase-like_sf"/>
</dbReference>
<feature type="region of interest" description="Disordered" evidence="6">
    <location>
        <begin position="21"/>
        <end position="46"/>
    </location>
</feature>
<evidence type="ECO:0000256" key="3">
    <source>
        <dbReference type="ARBA" id="ARBA00022763"/>
    </source>
</evidence>
<dbReference type="PANTHER" id="PTHR12135">
    <property type="entry name" value="DNA REPAIR PROTEIN XP-C / RAD4"/>
    <property type="match status" value="1"/>
</dbReference>